<dbReference type="OrthoDB" id="446372at2759"/>
<dbReference type="Gene3D" id="3.40.50.1010">
    <property type="entry name" value="5'-nuclease"/>
    <property type="match status" value="1"/>
</dbReference>
<dbReference type="EMBL" id="LSRX01001188">
    <property type="protein sequence ID" value="OLP82486.1"/>
    <property type="molecule type" value="Genomic_DNA"/>
</dbReference>
<name>A0A1Q9CHY4_SYMMI</name>
<dbReference type="AlphaFoldDB" id="A0A1Q9CHY4"/>
<keyword evidence="3" id="KW-1185">Reference proteome</keyword>
<protein>
    <recommendedName>
        <fullName evidence="1">NYN domain-containing protein</fullName>
    </recommendedName>
</protein>
<sequence>MAKSLSLCSLPQGCGPFLQVGLGAAPTKGRALASKLLGSQGSTCLLAGSVVLGRCRASRVRAFGAGAPGCKAPEWIELLVDGDSHSRDDISWALQALRSRGQPVKTTIFAAPARLQNGKWSDFIREQGLRFHGVKRAPGYKDPNDQAIVTCMKQLVMLPGVSQIALLTSDSDFLQGAQHVCEAGGKVVVLVPESQTGTRKTYADGGLDVVAIVPAGARQYPRVKAFLHSDGTGSLQRCEPVQPTFVRGEVAKLHALLEQLGLWQGSDSKLSTCIAKCWFANSLGTLTLFPFHCAISELHQALSEKKGDWRRSSSPPLAFFFPIGSGTPRSRLKEAFGGSRAASLFQGGGPFMLQDSDTLPSRLLRRLGYFDDHLNADMREAMLVFANMQGNKRLLREAGSLPDPEDGIGDLSRLLRQAFVSNSCSGHWQLPPKDVDVRGMLVRKGYLECPSQSESEVLDAMQHYSRRHGLPKMKTYLGNVWQLLRKKNSRDPSCRESFLLGLAG</sequence>
<reference evidence="2 3" key="1">
    <citation type="submission" date="2016-02" db="EMBL/GenBank/DDBJ databases">
        <title>Genome analysis of coral dinoflagellate symbionts highlights evolutionary adaptations to a symbiotic lifestyle.</title>
        <authorList>
            <person name="Aranda M."/>
            <person name="Li Y."/>
            <person name="Liew Y.J."/>
            <person name="Baumgarten S."/>
            <person name="Simakov O."/>
            <person name="Wilson M."/>
            <person name="Piel J."/>
            <person name="Ashoor H."/>
            <person name="Bougouffa S."/>
            <person name="Bajic V.B."/>
            <person name="Ryu T."/>
            <person name="Ravasi T."/>
            <person name="Bayer T."/>
            <person name="Micklem G."/>
            <person name="Kim H."/>
            <person name="Bhak J."/>
            <person name="Lajeunesse T.C."/>
            <person name="Voolstra C.R."/>
        </authorList>
    </citation>
    <scope>NUCLEOTIDE SEQUENCE [LARGE SCALE GENOMIC DNA]</scope>
    <source>
        <strain evidence="2 3">CCMP2467</strain>
    </source>
</reference>
<proteinExistence type="predicted"/>
<dbReference type="Pfam" id="PF01936">
    <property type="entry name" value="NYN"/>
    <property type="match status" value="1"/>
</dbReference>
<dbReference type="InterPro" id="IPR021139">
    <property type="entry name" value="NYN"/>
</dbReference>
<organism evidence="2 3">
    <name type="scientific">Symbiodinium microadriaticum</name>
    <name type="common">Dinoflagellate</name>
    <name type="synonym">Zooxanthella microadriatica</name>
    <dbReference type="NCBI Taxonomy" id="2951"/>
    <lineage>
        <taxon>Eukaryota</taxon>
        <taxon>Sar</taxon>
        <taxon>Alveolata</taxon>
        <taxon>Dinophyceae</taxon>
        <taxon>Suessiales</taxon>
        <taxon>Symbiodiniaceae</taxon>
        <taxon>Symbiodinium</taxon>
    </lineage>
</organism>
<gene>
    <name evidence="2" type="ORF">AK812_SmicGene36853</name>
</gene>
<dbReference type="GO" id="GO:0004540">
    <property type="term" value="F:RNA nuclease activity"/>
    <property type="evidence" value="ECO:0007669"/>
    <property type="project" value="InterPro"/>
</dbReference>
<feature type="domain" description="NYN" evidence="1">
    <location>
        <begin position="78"/>
        <end position="196"/>
    </location>
</feature>
<comment type="caution">
    <text evidence="2">The sequence shown here is derived from an EMBL/GenBank/DDBJ whole genome shotgun (WGS) entry which is preliminary data.</text>
</comment>
<evidence type="ECO:0000313" key="2">
    <source>
        <dbReference type="EMBL" id="OLP82486.1"/>
    </source>
</evidence>
<evidence type="ECO:0000313" key="3">
    <source>
        <dbReference type="Proteomes" id="UP000186817"/>
    </source>
</evidence>
<evidence type="ECO:0000259" key="1">
    <source>
        <dbReference type="Pfam" id="PF01936"/>
    </source>
</evidence>
<accession>A0A1Q9CHY4</accession>
<dbReference type="Proteomes" id="UP000186817">
    <property type="component" value="Unassembled WGS sequence"/>
</dbReference>